<dbReference type="InterPro" id="IPR038522">
    <property type="entry name" value="T4/T6SS_DotU_sf"/>
</dbReference>
<proteinExistence type="predicted"/>
<dbReference type="EMBL" id="JBHRSZ010000007">
    <property type="protein sequence ID" value="MFC3152731.1"/>
    <property type="molecule type" value="Genomic_DNA"/>
</dbReference>
<dbReference type="Gene3D" id="1.25.40.590">
    <property type="entry name" value="Type IV / VI secretion system, DotU"/>
    <property type="match status" value="1"/>
</dbReference>
<protein>
    <submittedName>
        <fullName evidence="4">Type IVB secretion system protein IcmH/DotU</fullName>
    </submittedName>
</protein>
<keyword evidence="2" id="KW-0472">Membrane</keyword>
<feature type="compositionally biased region" description="Acidic residues" evidence="1">
    <location>
        <begin position="1"/>
        <end position="11"/>
    </location>
</feature>
<name>A0ABV7HIS5_9GAMM</name>
<dbReference type="Proteomes" id="UP001595476">
    <property type="component" value="Unassembled WGS sequence"/>
</dbReference>
<evidence type="ECO:0000313" key="5">
    <source>
        <dbReference type="Proteomes" id="UP001595476"/>
    </source>
</evidence>
<gene>
    <name evidence="4" type="primary">icmH</name>
    <name evidence="4" type="ORF">ACFOEK_16965</name>
</gene>
<evidence type="ECO:0000256" key="2">
    <source>
        <dbReference type="SAM" id="Phobius"/>
    </source>
</evidence>
<dbReference type="NCBIfam" id="NF038228">
    <property type="entry name" value="IcmH_DotU_IVB"/>
    <property type="match status" value="1"/>
</dbReference>
<organism evidence="4 5">
    <name type="scientific">Litoribrevibacter euphylliae</name>
    <dbReference type="NCBI Taxonomy" id="1834034"/>
    <lineage>
        <taxon>Bacteria</taxon>
        <taxon>Pseudomonadati</taxon>
        <taxon>Pseudomonadota</taxon>
        <taxon>Gammaproteobacteria</taxon>
        <taxon>Oceanospirillales</taxon>
        <taxon>Oceanospirillaceae</taxon>
        <taxon>Litoribrevibacter</taxon>
    </lineage>
</organism>
<evidence type="ECO:0000313" key="4">
    <source>
        <dbReference type="EMBL" id="MFC3152731.1"/>
    </source>
</evidence>
<keyword evidence="2" id="KW-0812">Transmembrane</keyword>
<keyword evidence="5" id="KW-1185">Reference proteome</keyword>
<feature type="compositionally biased region" description="Polar residues" evidence="1">
    <location>
        <begin position="21"/>
        <end position="30"/>
    </location>
</feature>
<dbReference type="NCBIfam" id="TIGR03349">
    <property type="entry name" value="IV_VI_DotU"/>
    <property type="match status" value="1"/>
</dbReference>
<evidence type="ECO:0000256" key="1">
    <source>
        <dbReference type="SAM" id="MobiDB-lite"/>
    </source>
</evidence>
<feature type="domain" description="Type IV / VI secretion system DotU" evidence="3">
    <location>
        <begin position="114"/>
        <end position="311"/>
    </location>
</feature>
<dbReference type="Pfam" id="PF09850">
    <property type="entry name" value="DotU"/>
    <property type="match status" value="1"/>
</dbReference>
<dbReference type="PANTHER" id="PTHR38033:SF1">
    <property type="entry name" value="DOTU FAMILY TYPE IV_VI SECRETION SYSTEM PROTEIN"/>
    <property type="match status" value="1"/>
</dbReference>
<reference evidence="5" key="1">
    <citation type="journal article" date="2019" name="Int. J. Syst. Evol. Microbiol.">
        <title>The Global Catalogue of Microorganisms (GCM) 10K type strain sequencing project: providing services to taxonomists for standard genome sequencing and annotation.</title>
        <authorList>
            <consortium name="The Broad Institute Genomics Platform"/>
            <consortium name="The Broad Institute Genome Sequencing Center for Infectious Disease"/>
            <person name="Wu L."/>
            <person name="Ma J."/>
        </authorList>
    </citation>
    <scope>NUCLEOTIDE SEQUENCE [LARGE SCALE GENOMIC DNA]</scope>
    <source>
        <strain evidence="5">KCTC 52438</strain>
    </source>
</reference>
<feature type="transmembrane region" description="Helical" evidence="2">
    <location>
        <begin position="291"/>
        <end position="313"/>
    </location>
</feature>
<evidence type="ECO:0000259" key="3">
    <source>
        <dbReference type="Pfam" id="PF09850"/>
    </source>
</evidence>
<feature type="region of interest" description="Disordered" evidence="1">
    <location>
        <begin position="1"/>
        <end position="51"/>
    </location>
</feature>
<comment type="caution">
    <text evidence="4">The sequence shown here is derived from an EMBL/GenBank/DDBJ whole genome shotgun (WGS) entry which is preliminary data.</text>
</comment>
<dbReference type="RefSeq" id="WP_386722656.1">
    <property type="nucleotide sequence ID" value="NZ_JBHRSZ010000007.1"/>
</dbReference>
<sequence>MSSDFLDEDTIVYDQNGDPVGQSSPQNRSTVRPDPVAGQAKPRSEARPDTSFAGFSADQFASEDFNSDVNDDFAQSHYRPTDSIRILLEGNDALKNQMRNTQALQHYGHSKNKLLNACAEMLSMCVVVTRIPKPDDLHQHQQVLKGAISDLKQRIAALDYPPSVADKTCFLFCVVLDEFIMHCEWGEDSGWENHTLLSELFGMRNGGEQFFQVTEKALRQPNQLMDWLELVYIFLKMGFRGQYRLRGREKLDALMHQLEQLLNPYRKAESMAPVAPLELPSVRKPHRRARFGGQLLVFFVAIGLIWGGASFWYQNTLEQRARSFITLPKFSANYFDVGHDTEFIYDSTEEEMERAERLYGKPTEQRNDADE</sequence>
<keyword evidence="2" id="KW-1133">Transmembrane helix</keyword>
<dbReference type="InterPro" id="IPR017732">
    <property type="entry name" value="T4/T6SS_DotU"/>
</dbReference>
<accession>A0ABV7HIS5</accession>
<dbReference type="PANTHER" id="PTHR38033">
    <property type="entry name" value="MEMBRANE PROTEIN-RELATED"/>
    <property type="match status" value="1"/>
</dbReference>